<evidence type="ECO:0008006" key="3">
    <source>
        <dbReference type="Google" id="ProtNLM"/>
    </source>
</evidence>
<dbReference type="RefSeq" id="XP_014161491.1">
    <property type="nucleotide sequence ID" value="XM_014306016.1"/>
</dbReference>
<proteinExistence type="predicted"/>
<accession>A0A0L0GFG8</accession>
<evidence type="ECO:0000313" key="1">
    <source>
        <dbReference type="EMBL" id="KNC87589.1"/>
    </source>
</evidence>
<dbReference type="AlphaFoldDB" id="A0A0L0GFG8"/>
<gene>
    <name evidence="1" type="ORF">SARC_00290</name>
</gene>
<sequence>MFKKFTRRKVRDEVSNHKITIVIPLYIYPSIQEGSEWHRLAQSSSKVDIVAIINPNSGPGDALNSDYVAGVAMLRDAGIEIFGYVHTQYGQRDKDLVSSEIKAFSEWYAVDGIFLDEGSSEHHIVSYYNSLNTYIKEFHVPDSPRMKSVILNTGVEPHDSYYDACDNLVTCENYWKDFQQAHLSGAREKSLALLHTCPTAKDMTKAVKKAAASEFVGIFVTDLGMPNPWCALPSYWDEEVELIASLSKPK</sequence>
<dbReference type="PANTHER" id="PTHR35040:SF9">
    <property type="entry name" value="4-LIKE CELL SURFACE PROTEIN, PUTATIVE (AFU_ORTHOLOGUE AFUA_4G14080)-RELATED"/>
    <property type="match status" value="1"/>
</dbReference>
<dbReference type="PANTHER" id="PTHR35040">
    <property type="match status" value="1"/>
</dbReference>
<dbReference type="GeneID" id="25900794"/>
<dbReference type="Pfam" id="PF12138">
    <property type="entry name" value="Spherulin4"/>
    <property type="match status" value="1"/>
</dbReference>
<reference evidence="1 2" key="1">
    <citation type="submission" date="2011-02" db="EMBL/GenBank/DDBJ databases">
        <title>The Genome Sequence of Sphaeroforma arctica JP610.</title>
        <authorList>
            <consortium name="The Broad Institute Genome Sequencing Platform"/>
            <person name="Russ C."/>
            <person name="Cuomo C."/>
            <person name="Young S.K."/>
            <person name="Zeng Q."/>
            <person name="Gargeya S."/>
            <person name="Alvarado L."/>
            <person name="Berlin A."/>
            <person name="Chapman S.B."/>
            <person name="Chen Z."/>
            <person name="Freedman E."/>
            <person name="Gellesch M."/>
            <person name="Goldberg J."/>
            <person name="Griggs A."/>
            <person name="Gujja S."/>
            <person name="Heilman E."/>
            <person name="Heiman D."/>
            <person name="Howarth C."/>
            <person name="Mehta T."/>
            <person name="Neiman D."/>
            <person name="Pearson M."/>
            <person name="Roberts A."/>
            <person name="Saif S."/>
            <person name="Shea T."/>
            <person name="Shenoy N."/>
            <person name="Sisk P."/>
            <person name="Stolte C."/>
            <person name="Sykes S."/>
            <person name="White J."/>
            <person name="Yandava C."/>
            <person name="Burger G."/>
            <person name="Gray M.W."/>
            <person name="Holland P.W.H."/>
            <person name="King N."/>
            <person name="Lang F.B.F."/>
            <person name="Roger A.J."/>
            <person name="Ruiz-Trillo I."/>
            <person name="Haas B."/>
            <person name="Nusbaum C."/>
            <person name="Birren B."/>
        </authorList>
    </citation>
    <scope>NUCLEOTIDE SEQUENCE [LARGE SCALE GENOMIC DNA]</scope>
    <source>
        <strain evidence="1 2">JP610</strain>
    </source>
</reference>
<dbReference type="InterPro" id="IPR021986">
    <property type="entry name" value="Spherulin4"/>
</dbReference>
<dbReference type="Proteomes" id="UP000054560">
    <property type="component" value="Unassembled WGS sequence"/>
</dbReference>
<evidence type="ECO:0000313" key="2">
    <source>
        <dbReference type="Proteomes" id="UP000054560"/>
    </source>
</evidence>
<protein>
    <recommendedName>
        <fullName evidence="3">Spherulation-specific family 4</fullName>
    </recommendedName>
</protein>
<dbReference type="OrthoDB" id="5342184at2759"/>
<name>A0A0L0GFG8_9EUKA</name>
<organism evidence="1 2">
    <name type="scientific">Sphaeroforma arctica JP610</name>
    <dbReference type="NCBI Taxonomy" id="667725"/>
    <lineage>
        <taxon>Eukaryota</taxon>
        <taxon>Ichthyosporea</taxon>
        <taxon>Ichthyophonida</taxon>
        <taxon>Sphaeroforma</taxon>
    </lineage>
</organism>
<dbReference type="eggNOG" id="ENOG502S3WN">
    <property type="taxonomic scope" value="Eukaryota"/>
</dbReference>
<keyword evidence="2" id="KW-1185">Reference proteome</keyword>
<dbReference type="EMBL" id="KQ241604">
    <property type="protein sequence ID" value="KNC87589.1"/>
    <property type="molecule type" value="Genomic_DNA"/>
</dbReference>